<proteinExistence type="predicted"/>
<dbReference type="STRING" id="320787.CA2015_2473"/>
<feature type="transmembrane region" description="Helical" evidence="6">
    <location>
        <begin position="715"/>
        <end position="738"/>
    </location>
</feature>
<dbReference type="KEGG" id="camu:CA2015_2473"/>
<feature type="transmembrane region" description="Helical" evidence="6">
    <location>
        <begin position="768"/>
        <end position="795"/>
    </location>
</feature>
<dbReference type="Pfam" id="PF02687">
    <property type="entry name" value="FtsX"/>
    <property type="match status" value="2"/>
</dbReference>
<feature type="domain" description="MacB-like periplasmic core" evidence="8">
    <location>
        <begin position="23"/>
        <end position="200"/>
    </location>
</feature>
<evidence type="ECO:0000256" key="5">
    <source>
        <dbReference type="ARBA" id="ARBA00023136"/>
    </source>
</evidence>
<feature type="transmembrane region" description="Helical" evidence="6">
    <location>
        <begin position="20"/>
        <end position="43"/>
    </location>
</feature>
<dbReference type="InterPro" id="IPR003838">
    <property type="entry name" value="ABC3_permease_C"/>
</dbReference>
<feature type="domain" description="ABC3 transporter permease C-terminal" evidence="7">
    <location>
        <begin position="258"/>
        <end position="377"/>
    </location>
</feature>
<feature type="transmembrane region" description="Helical" evidence="6">
    <location>
        <begin position="255"/>
        <end position="279"/>
    </location>
</feature>
<organism evidence="9 10">
    <name type="scientific">Cyclobacterium amurskyense</name>
    <dbReference type="NCBI Taxonomy" id="320787"/>
    <lineage>
        <taxon>Bacteria</taxon>
        <taxon>Pseudomonadati</taxon>
        <taxon>Bacteroidota</taxon>
        <taxon>Cytophagia</taxon>
        <taxon>Cytophagales</taxon>
        <taxon>Cyclobacteriaceae</taxon>
        <taxon>Cyclobacterium</taxon>
    </lineage>
</organism>
<dbReference type="Proteomes" id="UP000036520">
    <property type="component" value="Chromosome"/>
</dbReference>
<keyword evidence="5 6" id="KW-0472">Membrane</keyword>
<gene>
    <name evidence="9" type="ORF">CA2015_2473</name>
</gene>
<keyword evidence="2" id="KW-1003">Cell membrane</keyword>
<evidence type="ECO:0000256" key="2">
    <source>
        <dbReference type="ARBA" id="ARBA00022475"/>
    </source>
</evidence>
<protein>
    <submittedName>
        <fullName evidence="9">Macrolide transporter ATP-binding /permease protein</fullName>
    </submittedName>
</protein>
<dbReference type="InterPro" id="IPR025857">
    <property type="entry name" value="MacB_PCD"/>
</dbReference>
<feature type="transmembrane region" description="Helical" evidence="6">
    <location>
        <begin position="397"/>
        <end position="416"/>
    </location>
</feature>
<dbReference type="GO" id="GO:0005524">
    <property type="term" value="F:ATP binding"/>
    <property type="evidence" value="ECO:0007669"/>
    <property type="project" value="UniProtKB-KW"/>
</dbReference>
<name>A0A0H4PFN7_9BACT</name>
<evidence type="ECO:0000256" key="4">
    <source>
        <dbReference type="ARBA" id="ARBA00022989"/>
    </source>
</evidence>
<evidence type="ECO:0000313" key="9">
    <source>
        <dbReference type="EMBL" id="AKP51885.1"/>
    </source>
</evidence>
<evidence type="ECO:0000256" key="3">
    <source>
        <dbReference type="ARBA" id="ARBA00022692"/>
    </source>
</evidence>
<accession>A0A0H4PFN7</accession>
<evidence type="ECO:0000256" key="6">
    <source>
        <dbReference type="SAM" id="Phobius"/>
    </source>
</evidence>
<dbReference type="Pfam" id="PF12704">
    <property type="entry name" value="MacB_PCD"/>
    <property type="match status" value="1"/>
</dbReference>
<dbReference type="PANTHER" id="PTHR30287:SF1">
    <property type="entry name" value="INNER MEMBRANE PROTEIN"/>
    <property type="match status" value="1"/>
</dbReference>
<feature type="transmembrane region" description="Helical" evidence="6">
    <location>
        <begin position="345"/>
        <end position="370"/>
    </location>
</feature>
<keyword evidence="3 6" id="KW-0812">Transmembrane</keyword>
<keyword evidence="9" id="KW-0547">Nucleotide-binding</keyword>
<dbReference type="AlphaFoldDB" id="A0A0H4PFN7"/>
<comment type="subcellular location">
    <subcellularLocation>
        <location evidence="1">Cell membrane</location>
        <topology evidence="1">Multi-pass membrane protein</topology>
    </subcellularLocation>
</comment>
<feature type="transmembrane region" description="Helical" evidence="6">
    <location>
        <begin position="807"/>
        <end position="829"/>
    </location>
</feature>
<feature type="transmembrane region" description="Helical" evidence="6">
    <location>
        <begin position="473"/>
        <end position="492"/>
    </location>
</feature>
<dbReference type="PANTHER" id="PTHR30287">
    <property type="entry name" value="MEMBRANE COMPONENT OF PREDICTED ABC SUPERFAMILY METABOLITE UPTAKE TRANSPORTER"/>
    <property type="match status" value="1"/>
</dbReference>
<dbReference type="GO" id="GO:0005886">
    <property type="term" value="C:plasma membrane"/>
    <property type="evidence" value="ECO:0007669"/>
    <property type="project" value="UniProtKB-SubCell"/>
</dbReference>
<dbReference type="InterPro" id="IPR038766">
    <property type="entry name" value="Membrane_comp_ABC_pdt"/>
</dbReference>
<keyword evidence="9" id="KW-0067">ATP-binding</keyword>
<dbReference type="EMBL" id="CP012040">
    <property type="protein sequence ID" value="AKP51885.1"/>
    <property type="molecule type" value="Genomic_DNA"/>
</dbReference>
<evidence type="ECO:0000256" key="1">
    <source>
        <dbReference type="ARBA" id="ARBA00004651"/>
    </source>
</evidence>
<evidence type="ECO:0000313" key="10">
    <source>
        <dbReference type="Proteomes" id="UP000036520"/>
    </source>
</evidence>
<sequence length="839" mass="93281">MVDWGWSFKMAKREFRKTGVKLVLFISAIVTGIAALVAVTSFGENLSKDIDNQAKELLGADLLLKKNQTIEFPEVEKLANEHALEINFASMVYFPKAGNSRLTQVRALEGAFPYYGSLETLPQEGERTFRLGGSRALVEKTLMAQFGAVVGDSIKVGNVTLEIVGALQKVPGQTGITATVAPAVYIPMDQLEASGLVQYGSRVNYNHYFLFPENFDLQALIDENKEVWEEDRVNFDTVQTQKESTGRSFENLSNFLTLVAFIAVLLGCVGVGSAVNVFVKEKLPSVAVLRCLGVKALDIIVVYLVQIFFMGLLGSIIGAMAGALLQFLLPLVFSDFLPVEVSVQLAWGSISMGIVTGVMISILFALIPLLKIRKVSPMMTLRPDDQSGGFGKDSVRIFVLLGIILFILLFSFFLLGKWDQTFWFTGFVVLAFGALWLLAMGVMKAIRTFLPISLNYPVRQALSNLYRPNNQTVSLLATIGLGTAMIGTLFFIQDQLLDEVRFADKEDQPNMLFFDIQTSQVDSMKAVLEAEGLPVLQHVPIITMGVSEVNGLTKKDNEELSDEERRSGSFYNREFRVTYRDSLINTEELLEGSLIPYRSDSDSIFVSMEEGYAERNHVKIGDEIVFNVQGRPLTTYVGSIRKVNFRRVSTNFLVLFPDKVLDNAPKFHVLITKTKDDNTSAEIQNIMVRQFPNVSVVNLSMIVETLEDLLGKIGFVIQFMAFFSILTGVLVLISSLLISKFQRVRENILLRTIGAERKVLIKINILEYLFLGSLAAGGGLVLSVLASFLLSYFVFEIAFSLPWQPLFLVFTLITGLTVFLGWINSLNILKAKTMDILRS</sequence>
<dbReference type="RefSeq" id="WP_048642182.1">
    <property type="nucleotide sequence ID" value="NZ_CP012040.1"/>
</dbReference>
<dbReference type="OrthoDB" id="9775544at2"/>
<evidence type="ECO:0000259" key="8">
    <source>
        <dbReference type="Pfam" id="PF12704"/>
    </source>
</evidence>
<evidence type="ECO:0000259" key="7">
    <source>
        <dbReference type="Pfam" id="PF02687"/>
    </source>
</evidence>
<feature type="transmembrane region" description="Helical" evidence="6">
    <location>
        <begin position="422"/>
        <end position="443"/>
    </location>
</feature>
<feature type="domain" description="ABC3 transporter permease C-terminal" evidence="7">
    <location>
        <begin position="719"/>
        <end position="831"/>
    </location>
</feature>
<reference evidence="9 10" key="1">
    <citation type="submission" date="2015-07" db="EMBL/GenBank/DDBJ databases">
        <authorList>
            <person name="Kim K.M."/>
        </authorList>
    </citation>
    <scope>NUCLEOTIDE SEQUENCE [LARGE SCALE GENOMIC DNA]</scope>
    <source>
        <strain evidence="9 10">KCTC 12363</strain>
    </source>
</reference>
<keyword evidence="10" id="KW-1185">Reference proteome</keyword>
<feature type="transmembrane region" description="Helical" evidence="6">
    <location>
        <begin position="300"/>
        <end position="325"/>
    </location>
</feature>
<keyword evidence="4 6" id="KW-1133">Transmembrane helix</keyword>